<dbReference type="Pfam" id="PF14094">
    <property type="entry name" value="DUF4272"/>
    <property type="match status" value="1"/>
</dbReference>
<gene>
    <name evidence="1" type="ORF">FOF46_17450</name>
</gene>
<dbReference type="EMBL" id="VLNR01000038">
    <property type="protein sequence ID" value="TSE07007.1"/>
    <property type="molecule type" value="Genomic_DNA"/>
</dbReference>
<reference evidence="1 2" key="1">
    <citation type="submission" date="2019-07" db="EMBL/GenBank/DDBJ databases">
        <title>The draft genome sequence of Aquimarina algiphila M91.</title>
        <authorList>
            <person name="Meng X."/>
        </authorList>
    </citation>
    <scope>NUCLEOTIDE SEQUENCE [LARGE SCALE GENOMIC DNA]</scope>
    <source>
        <strain evidence="1 2">M91</strain>
    </source>
</reference>
<dbReference type="AlphaFoldDB" id="A0A554VHK2"/>
<proteinExistence type="predicted"/>
<keyword evidence="2" id="KW-1185">Reference proteome</keyword>
<evidence type="ECO:0000313" key="2">
    <source>
        <dbReference type="Proteomes" id="UP000318833"/>
    </source>
</evidence>
<name>A0A554VHK2_9FLAO</name>
<dbReference type="OrthoDB" id="4399984at2"/>
<protein>
    <submittedName>
        <fullName evidence="1">DUF4272 domain-containing protein</fullName>
    </submittedName>
</protein>
<dbReference type="RefSeq" id="WP_143917344.1">
    <property type="nucleotide sequence ID" value="NZ_CANMIK010000039.1"/>
</dbReference>
<dbReference type="Proteomes" id="UP000318833">
    <property type="component" value="Unassembled WGS sequence"/>
</dbReference>
<sequence length="408" mass="46730">MDNYCTIYSHELYFDNIVPEIQKVFPKGKVSVSEQDGQKIIYVSIKEGLFKPKKEFQISYRERAQPSYQISEIDSPLTQNLSGMSGFVNSLPSSNEKVKGLLLQKIQTLNSEFPILSEGNLDEELKILTKNMCQSCDGILFIRPDTNISRSETQHFLDKDLNLILDTNGNCDIDHLDVNINAAYFDEEQTKVTEDQKNRKSKSESIINERQIKLNSNLPCIASENTTILRTPKEIAERVAILATTNMVAFNNITGEQAIDYLKNYDLLEKVTEKELSFLNNPTDEAKSYETWKCECIWVLMWALEIVEEIGFPDTLASLDNIPSEQYPIGEGKDPNIFINGINSSRGKTEILDANDLYYRLDWTCVDARVNGIELDNLHPGVVYERHYALNWLIQYRNQNWDDVSCDT</sequence>
<evidence type="ECO:0000313" key="1">
    <source>
        <dbReference type="EMBL" id="TSE07007.1"/>
    </source>
</evidence>
<organism evidence="1 2">
    <name type="scientific">Aquimarina algiphila</name>
    <dbReference type="NCBI Taxonomy" id="2047982"/>
    <lineage>
        <taxon>Bacteria</taxon>
        <taxon>Pseudomonadati</taxon>
        <taxon>Bacteroidota</taxon>
        <taxon>Flavobacteriia</taxon>
        <taxon>Flavobacteriales</taxon>
        <taxon>Flavobacteriaceae</taxon>
        <taxon>Aquimarina</taxon>
    </lineage>
</organism>
<dbReference type="InterPro" id="IPR025368">
    <property type="entry name" value="DUF4272"/>
</dbReference>
<comment type="caution">
    <text evidence="1">The sequence shown here is derived from an EMBL/GenBank/DDBJ whole genome shotgun (WGS) entry which is preliminary data.</text>
</comment>
<accession>A0A554VHK2</accession>